<dbReference type="AlphaFoldDB" id="A0A813HBQ6"/>
<protein>
    <submittedName>
        <fullName evidence="2">Uncharacterized protein</fullName>
    </submittedName>
</protein>
<gene>
    <name evidence="2" type="ORF">PGLA1383_LOCUS50616</name>
</gene>
<feature type="signal peptide" evidence="1">
    <location>
        <begin position="1"/>
        <end position="17"/>
    </location>
</feature>
<dbReference type="OMA" id="AMRTILM"/>
<sequence>FVLRALLILLAAPFALAVVDESGRYRAGGSIQDLVPPEPTDADRAASVDLSKQPVEKLFRLLAYELHRENNRPAEKRLGIAEYQVNGDLSCVDSVLRLAQEASILAEEVQHYQLNITGTSGLYWMLHKHPEEHSWAWLMAASHERVIRKVQHYLVRLQTFAVGDEKSCLSANFRTAMMNAVVQWKRLTGDFSALLWNGVAFGILGDVTSWREVDENGTVDPNEPGGPPPNVSWSENIIFGNMWLSSVQKWLEYHSQEIGSSAYNELGLAQQAQKQGLQYAWGKAGNQNREPSAVGVLSSFEFLRRQLFAGWSLDKGLLRGFLRHCLQPGFGAEPTVSVAEFGSGGGRYSQWLNDTGLVQALAYESTLAVGDITGGSVQEVDLSKEGAQLSRSFEWVLCLDVVSRLPAAQAAGMLRSIRRHATRGAVISWDAAVSSEQDFVALVQLETGFVLDGLGTQKLRAGCELPQLAAGATVFRAA</sequence>
<dbReference type="EMBL" id="CAJNNV010031209">
    <property type="protein sequence ID" value="CAE8635008.1"/>
    <property type="molecule type" value="Genomic_DNA"/>
</dbReference>
<keyword evidence="3" id="KW-1185">Reference proteome</keyword>
<proteinExistence type="predicted"/>
<organism evidence="2 3">
    <name type="scientific">Polarella glacialis</name>
    <name type="common">Dinoflagellate</name>
    <dbReference type="NCBI Taxonomy" id="89957"/>
    <lineage>
        <taxon>Eukaryota</taxon>
        <taxon>Sar</taxon>
        <taxon>Alveolata</taxon>
        <taxon>Dinophyceae</taxon>
        <taxon>Suessiales</taxon>
        <taxon>Suessiaceae</taxon>
        <taxon>Polarella</taxon>
    </lineage>
</organism>
<dbReference type="Proteomes" id="UP000654075">
    <property type="component" value="Unassembled WGS sequence"/>
</dbReference>
<dbReference type="OrthoDB" id="408016at2759"/>
<feature type="non-terminal residue" evidence="2">
    <location>
        <position position="1"/>
    </location>
</feature>
<feature type="chain" id="PRO_5032990744" evidence="1">
    <location>
        <begin position="18"/>
        <end position="478"/>
    </location>
</feature>
<evidence type="ECO:0000256" key="1">
    <source>
        <dbReference type="SAM" id="SignalP"/>
    </source>
</evidence>
<comment type="caution">
    <text evidence="2">The sequence shown here is derived from an EMBL/GenBank/DDBJ whole genome shotgun (WGS) entry which is preliminary data.</text>
</comment>
<accession>A0A813HBQ6</accession>
<evidence type="ECO:0000313" key="3">
    <source>
        <dbReference type="Proteomes" id="UP000654075"/>
    </source>
</evidence>
<keyword evidence="1" id="KW-0732">Signal</keyword>
<evidence type="ECO:0000313" key="2">
    <source>
        <dbReference type="EMBL" id="CAE8635008.1"/>
    </source>
</evidence>
<name>A0A813HBQ6_POLGL</name>
<reference evidence="2" key="1">
    <citation type="submission" date="2021-02" db="EMBL/GenBank/DDBJ databases">
        <authorList>
            <person name="Dougan E. K."/>
            <person name="Rhodes N."/>
            <person name="Thang M."/>
            <person name="Chan C."/>
        </authorList>
    </citation>
    <scope>NUCLEOTIDE SEQUENCE</scope>
</reference>